<organism evidence="2">
    <name type="scientific">Caenorhabditis remanei</name>
    <name type="common">Caenorhabditis vulgaris</name>
    <dbReference type="NCBI Taxonomy" id="31234"/>
    <lineage>
        <taxon>Eukaryota</taxon>
        <taxon>Metazoa</taxon>
        <taxon>Ecdysozoa</taxon>
        <taxon>Nematoda</taxon>
        <taxon>Chromadorea</taxon>
        <taxon>Rhabditida</taxon>
        <taxon>Rhabditina</taxon>
        <taxon>Rhabditomorpha</taxon>
        <taxon>Rhabditoidea</taxon>
        <taxon>Rhabditidae</taxon>
        <taxon>Peloderinae</taxon>
        <taxon>Caenorhabditis</taxon>
    </lineage>
</organism>
<dbReference type="Proteomes" id="UP000008281">
    <property type="component" value="Unassembled WGS sequence"/>
</dbReference>
<dbReference type="FunCoup" id="E3LH04">
    <property type="interactions" value="1764"/>
</dbReference>
<gene>
    <name evidence="1" type="ORF">CRE_01650</name>
</gene>
<dbReference type="InParanoid" id="E3LH04"/>
<sequence>MASSLDNHMDQDGMCSVYSAQPSETNCSINEVLAREMIAVNEVTDDHAEVSIYSVPKSETNVTISDPFQPCEAVNNFNVSVYSQPKSETNVTMNKKFKRCQDLDKVLDCSVYSVPPSETNVTMNAPTLSEYTALMSETDVTMADGFQPCDVLNGLQQLDQAPGSELTAKTIGSSFDHVAYVEHLQDELGIPDDKVIGLECSNSNIVKIIDSNECLMHLAEFHPIAVDFSEMPAPAAFKMAMQATDKSTENYHLRSCNSIHHKH</sequence>
<evidence type="ECO:0000313" key="1">
    <source>
        <dbReference type="EMBL" id="EFO86245.1"/>
    </source>
</evidence>
<dbReference type="CTD" id="9821695"/>
<dbReference type="AlphaFoldDB" id="E3LH04"/>
<dbReference type="STRING" id="31234.E3LH04"/>
<reference evidence="1" key="1">
    <citation type="submission" date="2007-07" db="EMBL/GenBank/DDBJ databases">
        <title>PCAP assembly of the Caenorhabditis remanei genome.</title>
        <authorList>
            <consortium name="The Caenorhabditis remanei Sequencing Consortium"/>
            <person name="Wilson R.K."/>
        </authorList>
    </citation>
    <scope>NUCLEOTIDE SEQUENCE [LARGE SCALE GENOMIC DNA]</scope>
    <source>
        <strain evidence="1">PB4641</strain>
    </source>
</reference>
<protein>
    <submittedName>
        <fullName evidence="1">Uncharacterized protein</fullName>
    </submittedName>
</protein>
<dbReference type="HOGENOM" id="CLU_062898_0_0_1"/>
<dbReference type="eggNOG" id="ENOG502TFXT">
    <property type="taxonomic scope" value="Eukaryota"/>
</dbReference>
<evidence type="ECO:0000313" key="2">
    <source>
        <dbReference type="Proteomes" id="UP000008281"/>
    </source>
</evidence>
<name>E3LH04_CAERE</name>
<proteinExistence type="predicted"/>
<keyword evidence="2" id="KW-1185">Reference proteome</keyword>
<dbReference type="GeneID" id="9821695"/>
<accession>E3LH04</accession>
<dbReference type="OrthoDB" id="5848603at2759"/>
<dbReference type="KEGG" id="crq:GCK72_005155"/>
<dbReference type="EMBL" id="DS268408">
    <property type="protein sequence ID" value="EFO86245.1"/>
    <property type="molecule type" value="Genomic_DNA"/>
</dbReference>